<dbReference type="RefSeq" id="WP_134015348.1">
    <property type="nucleotide sequence ID" value="NZ_SOBH01000003.1"/>
</dbReference>
<dbReference type="Proteomes" id="UP000294563">
    <property type="component" value="Unassembled WGS sequence"/>
</dbReference>
<dbReference type="PROSITE" id="PS51186">
    <property type="entry name" value="GNAT"/>
    <property type="match status" value="1"/>
</dbReference>
<organism evidence="2 3">
    <name type="scientific">Litoreibacter halocynthiae</name>
    <dbReference type="NCBI Taxonomy" id="1242689"/>
    <lineage>
        <taxon>Bacteria</taxon>
        <taxon>Pseudomonadati</taxon>
        <taxon>Pseudomonadota</taxon>
        <taxon>Alphaproteobacteria</taxon>
        <taxon>Rhodobacterales</taxon>
        <taxon>Roseobacteraceae</taxon>
        <taxon>Litoreibacter</taxon>
    </lineage>
</organism>
<comment type="caution">
    <text evidence="2">The sequence shown here is derived from an EMBL/GenBank/DDBJ whole genome shotgun (WGS) entry which is preliminary data.</text>
</comment>
<reference evidence="2 3" key="1">
    <citation type="submission" date="2019-03" db="EMBL/GenBank/DDBJ databases">
        <title>Genomic Encyclopedia of Archaeal and Bacterial Type Strains, Phase II (KMG-II): from individual species to whole genera.</title>
        <authorList>
            <person name="Goeker M."/>
        </authorList>
    </citation>
    <scope>NUCLEOTIDE SEQUENCE [LARGE SCALE GENOMIC DNA]</scope>
    <source>
        <strain evidence="2 3">DSM 29467</strain>
    </source>
</reference>
<protein>
    <submittedName>
        <fullName evidence="2">RimJ/RimL family protein N-acetyltransferase</fullName>
    </submittedName>
</protein>
<dbReference type="GO" id="GO:0016747">
    <property type="term" value="F:acyltransferase activity, transferring groups other than amino-acyl groups"/>
    <property type="evidence" value="ECO:0007669"/>
    <property type="project" value="InterPro"/>
</dbReference>
<keyword evidence="2" id="KW-0808">Transferase</keyword>
<dbReference type="EMBL" id="SOBH01000003">
    <property type="protein sequence ID" value="TDT73973.1"/>
    <property type="molecule type" value="Genomic_DNA"/>
</dbReference>
<evidence type="ECO:0000259" key="1">
    <source>
        <dbReference type="PROSITE" id="PS51186"/>
    </source>
</evidence>
<proteinExistence type="predicted"/>
<name>A0A4R7LEB6_9RHOB</name>
<gene>
    <name evidence="2" type="ORF">BDE40_2752</name>
</gene>
<evidence type="ECO:0000313" key="3">
    <source>
        <dbReference type="Proteomes" id="UP000294563"/>
    </source>
</evidence>
<dbReference type="OrthoDB" id="7833882at2"/>
<sequence length="249" mass="27498">MSGFTRSPKPSPRLRQQYLKSLEEPQEFFLEELVSLGNVWTNEDGSYGVISGKSLVEFFSPDPKNSTKLLCGLHERHGFSTALVKSYDHNFMGSCQKLGWKGSVGGLLFRKRENRIYTAFKNAEISAAMQSDVKPLWEINDGFFESQDEIAALANTGKLWTVRVDAEIVGCGVSNRFFEDSDAVDIGMMVGQCFRRRGLGTHIVSEIANRIEKAGLRPICGCGVSNAASKATLEKAGFVSEHQLISFAV</sequence>
<feature type="domain" description="N-acetyltransferase" evidence="1">
    <location>
        <begin position="123"/>
        <end position="249"/>
    </location>
</feature>
<keyword evidence="3" id="KW-1185">Reference proteome</keyword>
<dbReference type="CDD" id="cd04301">
    <property type="entry name" value="NAT_SF"/>
    <property type="match status" value="1"/>
</dbReference>
<evidence type="ECO:0000313" key="2">
    <source>
        <dbReference type="EMBL" id="TDT73973.1"/>
    </source>
</evidence>
<dbReference type="SUPFAM" id="SSF55729">
    <property type="entry name" value="Acyl-CoA N-acyltransferases (Nat)"/>
    <property type="match status" value="1"/>
</dbReference>
<dbReference type="InterPro" id="IPR000182">
    <property type="entry name" value="GNAT_dom"/>
</dbReference>
<accession>A0A4R7LEB6</accession>
<dbReference type="InterPro" id="IPR016181">
    <property type="entry name" value="Acyl_CoA_acyltransferase"/>
</dbReference>
<dbReference type="AlphaFoldDB" id="A0A4R7LEB6"/>
<dbReference type="Pfam" id="PF00583">
    <property type="entry name" value="Acetyltransf_1"/>
    <property type="match status" value="1"/>
</dbReference>
<dbReference type="Gene3D" id="3.40.630.30">
    <property type="match status" value="1"/>
</dbReference>